<dbReference type="Gene3D" id="3.20.20.80">
    <property type="entry name" value="Glycosidases"/>
    <property type="match status" value="1"/>
</dbReference>
<dbReference type="EMBL" id="AGWL01000002">
    <property type="protein sequence ID" value="EKU95881.1"/>
    <property type="molecule type" value="Genomic_DNA"/>
</dbReference>
<evidence type="ECO:0000256" key="8">
    <source>
        <dbReference type="SAM" id="MobiDB-lite"/>
    </source>
</evidence>
<dbReference type="STRING" id="202789.GCA_001457435_01464"/>
<comment type="function">
    <text evidence="1">Alpha-L-fucosidase is responsible for hydrolyzing the alpha-1,6-linked fucose joined to the reducing-end N-acetylglucosamine of the carbohydrate moieties of glycoproteins.</text>
</comment>
<dbReference type="InterPro" id="IPR057739">
    <property type="entry name" value="Glyco_hydro_29_N"/>
</dbReference>
<evidence type="ECO:0000313" key="10">
    <source>
        <dbReference type="EMBL" id="EKU95881.1"/>
    </source>
</evidence>
<evidence type="ECO:0000256" key="3">
    <source>
        <dbReference type="ARBA" id="ARBA00012662"/>
    </source>
</evidence>
<feature type="domain" description="Glycoside hydrolase family 29 N-terminal" evidence="9">
    <location>
        <begin position="25"/>
        <end position="361"/>
    </location>
</feature>
<accession>K9EJA3</accession>
<dbReference type="GO" id="GO:0016139">
    <property type="term" value="P:glycoside catabolic process"/>
    <property type="evidence" value="ECO:0007669"/>
    <property type="project" value="TreeGrafter"/>
</dbReference>
<dbReference type="Pfam" id="PF01120">
    <property type="entry name" value="Alpha_L_fucos"/>
    <property type="match status" value="1"/>
</dbReference>
<dbReference type="eggNOG" id="COG3669">
    <property type="taxonomic scope" value="Bacteria"/>
</dbReference>
<proteinExistence type="inferred from homology"/>
<dbReference type="PANTHER" id="PTHR10030:SF37">
    <property type="entry name" value="ALPHA-L-FUCOSIDASE-RELATED"/>
    <property type="match status" value="1"/>
</dbReference>
<name>K9EJA3_9ACTO</name>
<dbReference type="InterPro" id="IPR000933">
    <property type="entry name" value="Glyco_hydro_29"/>
</dbReference>
<dbReference type="InterPro" id="IPR017853">
    <property type="entry name" value="GH"/>
</dbReference>
<dbReference type="PRINTS" id="PR00741">
    <property type="entry name" value="GLHYDRLASE29"/>
</dbReference>
<evidence type="ECO:0000313" key="11">
    <source>
        <dbReference type="Proteomes" id="UP000009888"/>
    </source>
</evidence>
<comment type="caution">
    <text evidence="10">The sequence shown here is derived from an EMBL/GenBank/DDBJ whole genome shotgun (WGS) entry which is preliminary data.</text>
</comment>
<dbReference type="GO" id="GO:0006004">
    <property type="term" value="P:fucose metabolic process"/>
    <property type="evidence" value="ECO:0007669"/>
    <property type="project" value="InterPro"/>
</dbReference>
<evidence type="ECO:0000256" key="7">
    <source>
        <dbReference type="PIRSR" id="PIRSR001092-1"/>
    </source>
</evidence>
<dbReference type="SUPFAM" id="SSF51445">
    <property type="entry name" value="(Trans)glycosidases"/>
    <property type="match status" value="1"/>
</dbReference>
<dbReference type="PIRSF" id="PIRSF001092">
    <property type="entry name" value="Alpha-L-fucosidase"/>
    <property type="match status" value="1"/>
</dbReference>
<feature type="site" description="May be important for catalysis" evidence="7">
    <location>
        <position position="293"/>
    </location>
</feature>
<evidence type="ECO:0000259" key="9">
    <source>
        <dbReference type="Pfam" id="PF01120"/>
    </source>
</evidence>
<keyword evidence="4" id="KW-0732">Signal</keyword>
<keyword evidence="5" id="KW-0378">Hydrolase</keyword>
<evidence type="ECO:0000256" key="2">
    <source>
        <dbReference type="ARBA" id="ARBA00007951"/>
    </source>
</evidence>
<organism evidence="10 11">
    <name type="scientific">Actinobaculum massiliense ACS-171-V-Col2</name>
    <dbReference type="NCBI Taxonomy" id="883066"/>
    <lineage>
        <taxon>Bacteria</taxon>
        <taxon>Bacillati</taxon>
        <taxon>Actinomycetota</taxon>
        <taxon>Actinomycetes</taxon>
        <taxon>Actinomycetales</taxon>
        <taxon>Actinomycetaceae</taxon>
        <taxon>Actinobaculum</taxon>
    </lineage>
</organism>
<evidence type="ECO:0000256" key="1">
    <source>
        <dbReference type="ARBA" id="ARBA00004071"/>
    </source>
</evidence>
<dbReference type="GO" id="GO:0004560">
    <property type="term" value="F:alpha-L-fucosidase activity"/>
    <property type="evidence" value="ECO:0007669"/>
    <property type="project" value="InterPro"/>
</dbReference>
<dbReference type="EC" id="3.2.1.51" evidence="3"/>
<evidence type="ECO:0000256" key="6">
    <source>
        <dbReference type="ARBA" id="ARBA00023295"/>
    </source>
</evidence>
<dbReference type="SMART" id="SM00812">
    <property type="entry name" value="Alpha_L_fucos"/>
    <property type="match status" value="1"/>
</dbReference>
<dbReference type="InterPro" id="IPR016286">
    <property type="entry name" value="FUC_metazoa-typ"/>
</dbReference>
<dbReference type="HOGENOM" id="CLU_002934_0_3_11"/>
<comment type="similarity">
    <text evidence="2">Belongs to the glycosyl hydrolase 29 family.</text>
</comment>
<dbReference type="PANTHER" id="PTHR10030">
    <property type="entry name" value="ALPHA-L-FUCOSIDASE"/>
    <property type="match status" value="1"/>
</dbReference>
<dbReference type="RefSeq" id="WP_007000874.1">
    <property type="nucleotide sequence ID" value="NZ_JH992955.1"/>
</dbReference>
<protein>
    <recommendedName>
        <fullName evidence="3">alpha-L-fucosidase</fullName>
        <ecNumber evidence="3">3.2.1.51</ecNumber>
    </recommendedName>
</protein>
<keyword evidence="11" id="KW-1185">Reference proteome</keyword>
<dbReference type="AlphaFoldDB" id="K9EJA3"/>
<dbReference type="Proteomes" id="UP000009888">
    <property type="component" value="Unassembled WGS sequence"/>
</dbReference>
<reference evidence="10 11" key="1">
    <citation type="submission" date="2012-09" db="EMBL/GenBank/DDBJ databases">
        <title>The Genome Sequence of Actinobaculum massiliae ACS-171-V-COL2.</title>
        <authorList>
            <consortium name="The Broad Institute Genome Sequencing Platform"/>
            <person name="Earl A."/>
            <person name="Ward D."/>
            <person name="Feldgarden M."/>
            <person name="Gevers D."/>
            <person name="Saerens B."/>
            <person name="Vaneechoutte M."/>
            <person name="Walker B."/>
            <person name="Young S.K."/>
            <person name="Zeng Q."/>
            <person name="Gargeya S."/>
            <person name="Fitzgerald M."/>
            <person name="Haas B."/>
            <person name="Abouelleil A."/>
            <person name="Alvarado L."/>
            <person name="Arachchi H.M."/>
            <person name="Berlin A."/>
            <person name="Chapman S.B."/>
            <person name="Goldberg J."/>
            <person name="Griggs A."/>
            <person name="Gujja S."/>
            <person name="Hansen M."/>
            <person name="Howarth C."/>
            <person name="Imamovic A."/>
            <person name="Larimer J."/>
            <person name="McCowen C."/>
            <person name="Montmayeur A."/>
            <person name="Murphy C."/>
            <person name="Neiman D."/>
            <person name="Pearson M."/>
            <person name="Priest M."/>
            <person name="Roberts A."/>
            <person name="Saif S."/>
            <person name="Shea T."/>
            <person name="Sisk P."/>
            <person name="Sykes S."/>
            <person name="Wortman J."/>
            <person name="Nusbaum C."/>
            <person name="Birren B."/>
        </authorList>
    </citation>
    <scope>NUCLEOTIDE SEQUENCE [LARGE SCALE GENOMIC DNA]</scope>
    <source>
        <strain evidence="11">ACS-171-V-Col2</strain>
    </source>
</reference>
<gene>
    <name evidence="10" type="ORF">HMPREF9233_00668</name>
</gene>
<keyword evidence="6" id="KW-0326">Glycosidase</keyword>
<dbReference type="PATRIC" id="fig|883066.3.peg.686"/>
<feature type="region of interest" description="Disordered" evidence="8">
    <location>
        <begin position="1"/>
        <end position="26"/>
    </location>
</feature>
<evidence type="ECO:0000256" key="5">
    <source>
        <dbReference type="ARBA" id="ARBA00022801"/>
    </source>
</evidence>
<evidence type="ECO:0000256" key="4">
    <source>
        <dbReference type="ARBA" id="ARBA00022729"/>
    </source>
</evidence>
<dbReference type="GO" id="GO:0005764">
    <property type="term" value="C:lysosome"/>
    <property type="evidence" value="ECO:0007669"/>
    <property type="project" value="TreeGrafter"/>
</dbReference>
<sequence length="456" mass="51514">MSEEFDFTPDKLEAAGALTPAPDPGYQWPADPRTAKALEHWRDLKVGVIIHWGIYAYIGQAGSWSLHRDYLGDFTEPPAQWEGDDAAYHTWYCDQARNFTGEEFDAKEWAEACAEAGMKYLVFTTKHHDGFAMYDTDFSNFKSTSEESGLGRDIFREVVDAFRGEGIEIGAYFSKADWNHPGYWDRSRTLTDRFHNYPIEEHPAKWQSFITYTKNQIHEILSRYGDINVLWLDAGWVRDPEEPIDMDTIADHARELQPDILVVDREVHGRNENYRTPEQELPDELLEYPWESCITMTKSWCSMERDDPVKPMREIIHNLVAIVARGGNYLIGIGPDKTGHMSVHIREGLQQLGQWLEINGEGIYATRPAAPDISASISGEPGSEWFATEKDGRIYLFGVGEGDSPALSSVRIGRKVRSARVLGGEVAEVAAADDHSEISFSSDGSRWAVGLELVVD</sequence>